<evidence type="ECO:0000256" key="3">
    <source>
        <dbReference type="ARBA" id="ARBA00011198"/>
    </source>
</evidence>
<comment type="similarity">
    <text evidence="2 12">Belongs to the glycosyltransferase 28 family.</text>
</comment>
<dbReference type="AlphaFoldDB" id="A0AAF0F1P9"/>
<evidence type="ECO:0000256" key="8">
    <source>
        <dbReference type="ARBA" id="ARBA00022824"/>
    </source>
</evidence>
<dbReference type="InterPro" id="IPR039042">
    <property type="entry name" value="Alg13-like"/>
</dbReference>
<evidence type="ECO:0000256" key="4">
    <source>
        <dbReference type="ARBA" id="ARBA00012614"/>
    </source>
</evidence>
<dbReference type="PANTHER" id="PTHR12867">
    <property type="entry name" value="GLYCOSYL TRANSFERASE-RELATED"/>
    <property type="match status" value="1"/>
</dbReference>
<dbReference type="Proteomes" id="UP001217754">
    <property type="component" value="Chromosome 3"/>
</dbReference>
<proteinExistence type="inferred from homology"/>
<organism evidence="14 15">
    <name type="scientific">Malassezia japonica</name>
    <dbReference type="NCBI Taxonomy" id="223818"/>
    <lineage>
        <taxon>Eukaryota</taxon>
        <taxon>Fungi</taxon>
        <taxon>Dikarya</taxon>
        <taxon>Basidiomycota</taxon>
        <taxon>Ustilaginomycotina</taxon>
        <taxon>Malasseziomycetes</taxon>
        <taxon>Malasseziales</taxon>
        <taxon>Malasseziaceae</taxon>
        <taxon>Malassezia</taxon>
    </lineage>
</organism>
<keyword evidence="8 12" id="KW-0256">Endoplasmic reticulum</keyword>
<evidence type="ECO:0000256" key="2">
    <source>
        <dbReference type="ARBA" id="ARBA00006962"/>
    </source>
</evidence>
<evidence type="ECO:0000256" key="1">
    <source>
        <dbReference type="ARBA" id="ARBA00004240"/>
    </source>
</evidence>
<evidence type="ECO:0000256" key="7">
    <source>
        <dbReference type="ARBA" id="ARBA00022679"/>
    </source>
</evidence>
<dbReference type="GO" id="GO:0005783">
    <property type="term" value="C:endoplasmic reticulum"/>
    <property type="evidence" value="ECO:0007669"/>
    <property type="project" value="UniProtKB-SubCell"/>
</dbReference>
<accession>A0AAF0F1P9</accession>
<reference evidence="14" key="1">
    <citation type="submission" date="2023-03" db="EMBL/GenBank/DDBJ databases">
        <title>Mating type loci evolution in Malassezia.</title>
        <authorList>
            <person name="Coelho M.A."/>
        </authorList>
    </citation>
    <scope>NUCLEOTIDE SEQUENCE</scope>
    <source>
        <strain evidence="14">CBS 9431</strain>
    </source>
</reference>
<feature type="domain" description="Glycosyl transferase family 28 C-terminal" evidence="13">
    <location>
        <begin position="8"/>
        <end position="166"/>
    </location>
</feature>
<comment type="function">
    <text evidence="9 12">Involved in protein N-glycosylation. Essential for the second step of the dolichol-linked oligosaccharide pathway.</text>
</comment>
<dbReference type="Pfam" id="PF04101">
    <property type="entry name" value="Glyco_tran_28_C"/>
    <property type="match status" value="1"/>
</dbReference>
<evidence type="ECO:0000256" key="9">
    <source>
        <dbReference type="ARBA" id="ARBA00024804"/>
    </source>
</evidence>
<evidence type="ECO:0000256" key="10">
    <source>
        <dbReference type="ARBA" id="ARBA00032061"/>
    </source>
</evidence>
<dbReference type="InterPro" id="IPR007235">
    <property type="entry name" value="Glyco_trans_28_C"/>
</dbReference>
<dbReference type="GO" id="GO:0004577">
    <property type="term" value="F:N-acetylglucosaminyldiphosphodolichol N-acetylglucosaminyltransferase activity"/>
    <property type="evidence" value="ECO:0007669"/>
    <property type="project" value="UniProtKB-EC"/>
</dbReference>
<evidence type="ECO:0000256" key="12">
    <source>
        <dbReference type="RuleBase" id="RU362128"/>
    </source>
</evidence>
<keyword evidence="7 12" id="KW-0808">Transferase</keyword>
<protein>
    <recommendedName>
        <fullName evidence="5 12">UDP-N-acetylglucosamine transferase subunit ALG13</fullName>
        <ecNumber evidence="4 12">2.4.1.141</ecNumber>
    </recommendedName>
    <alternativeName>
        <fullName evidence="10 12">Asparagine-linked glycosylation protein 13</fullName>
    </alternativeName>
</protein>
<name>A0AAF0F1P9_9BASI</name>
<evidence type="ECO:0000256" key="6">
    <source>
        <dbReference type="ARBA" id="ARBA00022676"/>
    </source>
</evidence>
<evidence type="ECO:0000256" key="11">
    <source>
        <dbReference type="ARBA" id="ARBA00048184"/>
    </source>
</evidence>
<keyword evidence="6 12" id="KW-0328">Glycosyltransferase</keyword>
<evidence type="ECO:0000313" key="14">
    <source>
        <dbReference type="EMBL" id="WFD38912.1"/>
    </source>
</evidence>
<evidence type="ECO:0000259" key="13">
    <source>
        <dbReference type="Pfam" id="PF04101"/>
    </source>
</evidence>
<evidence type="ECO:0000313" key="15">
    <source>
        <dbReference type="Proteomes" id="UP001217754"/>
    </source>
</evidence>
<dbReference type="PANTHER" id="PTHR12867:SF6">
    <property type="entry name" value="N-ACETYLGLUCOSAMINYLDIPHOSPHODOLICHOL N-ACETYLGLUCOSAMINYLTRANSFERASE"/>
    <property type="match status" value="1"/>
</dbReference>
<gene>
    <name evidence="12 14" type="primary">ALG13</name>
    <name evidence="14" type="ORF">MJAP1_001878</name>
</gene>
<dbReference type="SUPFAM" id="SSF53756">
    <property type="entry name" value="UDP-Glycosyltransferase/glycogen phosphorylase"/>
    <property type="match status" value="1"/>
</dbReference>
<dbReference type="EMBL" id="CP119960">
    <property type="protein sequence ID" value="WFD38912.1"/>
    <property type="molecule type" value="Genomic_DNA"/>
</dbReference>
<evidence type="ECO:0000256" key="5">
    <source>
        <dbReference type="ARBA" id="ARBA00017468"/>
    </source>
</evidence>
<comment type="catalytic activity">
    <reaction evidence="11">
        <text>an N-acetyl-alpha-D-glucosaminyl-diphospho-di-trans,poly-cis-dolichol + UDP-N-acetyl-alpha-D-glucosamine = an N,N'-diacetylchitobiosyl-diphospho-di-trans,poly-cis-dolichol + UDP + H(+)</text>
        <dbReference type="Rhea" id="RHEA:23380"/>
        <dbReference type="Rhea" id="RHEA-COMP:19507"/>
        <dbReference type="Rhea" id="RHEA-COMP:19510"/>
        <dbReference type="ChEBI" id="CHEBI:15378"/>
        <dbReference type="ChEBI" id="CHEBI:57269"/>
        <dbReference type="ChEBI" id="CHEBI:57705"/>
        <dbReference type="ChEBI" id="CHEBI:58223"/>
        <dbReference type="ChEBI" id="CHEBI:58427"/>
        <dbReference type="EC" id="2.4.1.141"/>
    </reaction>
</comment>
<comment type="subunit">
    <text evidence="3 12">Heterodimer with ALG14 to form a functional enzyme.</text>
</comment>
<comment type="subcellular location">
    <subcellularLocation>
        <location evidence="1 12">Endoplasmic reticulum</location>
    </subcellularLocation>
</comment>
<dbReference type="GeneID" id="85225527"/>
<dbReference type="EC" id="2.4.1.141" evidence="4 12"/>
<keyword evidence="15" id="KW-1185">Reference proteome</keyword>
<dbReference type="RefSeq" id="XP_060121809.1">
    <property type="nucleotide sequence ID" value="XM_060265826.1"/>
</dbReference>
<dbReference type="GO" id="GO:0006488">
    <property type="term" value="P:dolichol-linked oligosaccharide biosynthetic process"/>
    <property type="evidence" value="ECO:0007669"/>
    <property type="project" value="InterPro"/>
</dbReference>
<sequence length="184" mass="20002">MAAREELTLLVTVGSTRFDALVARVQDDDVLQAIGSLAPNARVLLQYGRSDVRPPAHAKPTIVHGVEALVYTMDNVHVYLFRYAPSLQAFMDASDMVVAHGGAGTILEALRTPSHPRVMVVPNASLMDDHQRELADTMAPDYCLLGDLTSLPTQLSTLATRTFARFPNRRQDALHAVVLGAWGA</sequence>
<dbReference type="Gene3D" id="3.40.50.2000">
    <property type="entry name" value="Glycogen Phosphorylase B"/>
    <property type="match status" value="1"/>
</dbReference>